<protein>
    <submittedName>
        <fullName evidence="1">Uncharacterized protein</fullName>
    </submittedName>
</protein>
<sequence>MRLISKEEEEEVVVEENGSAVVLPRWRLVQISVRRWKKAWSSRNSSLRLD</sequence>
<evidence type="ECO:0000313" key="2">
    <source>
        <dbReference type="Proteomes" id="UP000607653"/>
    </source>
</evidence>
<dbReference type="AlphaFoldDB" id="A0A822XSV5"/>
<comment type="caution">
    <text evidence="1">The sequence shown here is derived from an EMBL/GenBank/DDBJ whole genome shotgun (WGS) entry which is preliminary data.</text>
</comment>
<keyword evidence="2" id="KW-1185">Reference proteome</keyword>
<evidence type="ECO:0000313" key="1">
    <source>
        <dbReference type="EMBL" id="DAD21986.1"/>
    </source>
</evidence>
<gene>
    <name evidence="1" type="ORF">HUJ06_023449</name>
</gene>
<accession>A0A822XSV5</accession>
<dbReference type="EMBL" id="DUZY01000001">
    <property type="protein sequence ID" value="DAD21986.1"/>
    <property type="molecule type" value="Genomic_DNA"/>
</dbReference>
<name>A0A822XSV5_NELNU</name>
<dbReference type="Proteomes" id="UP000607653">
    <property type="component" value="Unassembled WGS sequence"/>
</dbReference>
<organism evidence="1 2">
    <name type="scientific">Nelumbo nucifera</name>
    <name type="common">Sacred lotus</name>
    <dbReference type="NCBI Taxonomy" id="4432"/>
    <lineage>
        <taxon>Eukaryota</taxon>
        <taxon>Viridiplantae</taxon>
        <taxon>Streptophyta</taxon>
        <taxon>Embryophyta</taxon>
        <taxon>Tracheophyta</taxon>
        <taxon>Spermatophyta</taxon>
        <taxon>Magnoliopsida</taxon>
        <taxon>Proteales</taxon>
        <taxon>Nelumbonaceae</taxon>
        <taxon>Nelumbo</taxon>
    </lineage>
</organism>
<reference evidence="1 2" key="1">
    <citation type="journal article" date="2020" name="Mol. Biol. Evol.">
        <title>Distinct Expression and Methylation Patterns for Genes with Different Fates following a Single Whole-Genome Duplication in Flowering Plants.</title>
        <authorList>
            <person name="Shi T."/>
            <person name="Rahmani R.S."/>
            <person name="Gugger P.F."/>
            <person name="Wang M."/>
            <person name="Li H."/>
            <person name="Zhang Y."/>
            <person name="Li Z."/>
            <person name="Wang Q."/>
            <person name="Van de Peer Y."/>
            <person name="Marchal K."/>
            <person name="Chen J."/>
        </authorList>
    </citation>
    <scope>NUCLEOTIDE SEQUENCE [LARGE SCALE GENOMIC DNA]</scope>
    <source>
        <tissue evidence="1">Leaf</tissue>
    </source>
</reference>
<proteinExistence type="predicted"/>